<dbReference type="RefSeq" id="WP_139081901.1">
    <property type="nucleotide sequence ID" value="NZ_VDFV01000014.1"/>
</dbReference>
<name>A0A5C4NBR9_9RHOB</name>
<dbReference type="GO" id="GO:0004222">
    <property type="term" value="F:metalloendopeptidase activity"/>
    <property type="evidence" value="ECO:0007669"/>
    <property type="project" value="TreeGrafter"/>
</dbReference>
<dbReference type="AlphaFoldDB" id="A0A5C4NBR9"/>
<dbReference type="OrthoDB" id="9805070at2"/>
<gene>
    <name evidence="5" type="ORF">FHG71_11535</name>
</gene>
<reference evidence="5 6" key="1">
    <citation type="submission" date="2019-06" db="EMBL/GenBank/DDBJ databases">
        <authorList>
            <person name="Jiang L."/>
        </authorList>
    </citation>
    <scope>NUCLEOTIDE SEQUENCE [LARGE SCALE GENOMIC DNA]</scope>
    <source>
        <strain evidence="5 6">YIM 48858</strain>
    </source>
</reference>
<dbReference type="SUPFAM" id="SSF51261">
    <property type="entry name" value="Duplicated hybrid motif"/>
    <property type="match status" value="1"/>
</dbReference>
<protein>
    <submittedName>
        <fullName evidence="5">M23 family peptidase</fullName>
    </submittedName>
</protein>
<keyword evidence="1" id="KW-0175">Coiled coil</keyword>
<keyword evidence="2" id="KW-0472">Membrane</keyword>
<evidence type="ECO:0000313" key="6">
    <source>
        <dbReference type="Proteomes" id="UP000305709"/>
    </source>
</evidence>
<dbReference type="Gene3D" id="2.70.70.10">
    <property type="entry name" value="Glucose Permease (Domain IIA)"/>
    <property type="match status" value="1"/>
</dbReference>
<evidence type="ECO:0000259" key="3">
    <source>
        <dbReference type="Pfam" id="PF01551"/>
    </source>
</evidence>
<evidence type="ECO:0000256" key="2">
    <source>
        <dbReference type="SAM" id="Phobius"/>
    </source>
</evidence>
<dbReference type="InterPro" id="IPR050570">
    <property type="entry name" value="Cell_wall_metabolism_enzyme"/>
</dbReference>
<accession>A0A5C4NBR9</accession>
<feature type="transmembrane region" description="Helical" evidence="2">
    <location>
        <begin position="36"/>
        <end position="57"/>
    </location>
</feature>
<evidence type="ECO:0000256" key="1">
    <source>
        <dbReference type="SAM" id="Coils"/>
    </source>
</evidence>
<dbReference type="Pfam" id="PF19353">
    <property type="entry name" value="DUF5930"/>
    <property type="match status" value="1"/>
</dbReference>
<feature type="domain" description="DUF5930" evidence="4">
    <location>
        <begin position="2"/>
        <end position="312"/>
    </location>
</feature>
<dbReference type="CDD" id="cd12797">
    <property type="entry name" value="M23_peptidase"/>
    <property type="match status" value="1"/>
</dbReference>
<organism evidence="5 6">
    <name type="scientific">Rubellimicrobium roseum</name>
    <dbReference type="NCBI Taxonomy" id="687525"/>
    <lineage>
        <taxon>Bacteria</taxon>
        <taxon>Pseudomonadati</taxon>
        <taxon>Pseudomonadota</taxon>
        <taxon>Alphaproteobacteria</taxon>
        <taxon>Rhodobacterales</taxon>
        <taxon>Roseobacteraceae</taxon>
        <taxon>Rubellimicrobium</taxon>
    </lineage>
</organism>
<sequence length="429" mass="47279">MQRAHAALERQFPERRLFLKSDEGTRYVRLTPETQLLAWTGAGATVAWTVVATSILLMDTIGAGNYRDQAQRDRTIYEDRLNALSAERDQRAAEASAAQERFAAALQQISAMQSELLDSEEARLELETGLEVVHATLRRTMEDRDAAQTELAALLDEEDLPGIDPAELARTIDFVTQALADTAAERDNLFGEAQEATRLAGDLDLEMRLNEERNDEIFQQLEDALQISVEPLDNMFRAAGLDPDELIEGVREGYAGQGGPLTPIQMSTMGDAAHDDGTLRANQILDQLDRINLYRIATQRVPLTVPVVDSFRWTSGFGPRWGRMHEGVDLAGPIGTPVLTTADGVVTFAGWASGYGRLIKIQHDFGIETRYGHLNAIRVEVGQRVSRGDRIGDMGNSGRSTGPHLHYEIREDGAPINPMIYIGAGNDVL</sequence>
<evidence type="ECO:0000313" key="5">
    <source>
        <dbReference type="EMBL" id="TNC71380.1"/>
    </source>
</evidence>
<dbReference type="EMBL" id="VDFV01000014">
    <property type="protein sequence ID" value="TNC71380.1"/>
    <property type="molecule type" value="Genomic_DNA"/>
</dbReference>
<dbReference type="InterPro" id="IPR016047">
    <property type="entry name" value="M23ase_b-sheet_dom"/>
</dbReference>
<feature type="coiled-coil region" evidence="1">
    <location>
        <begin position="67"/>
        <end position="157"/>
    </location>
</feature>
<dbReference type="PANTHER" id="PTHR21666">
    <property type="entry name" value="PEPTIDASE-RELATED"/>
    <property type="match status" value="1"/>
</dbReference>
<dbReference type="PANTHER" id="PTHR21666:SF270">
    <property type="entry name" value="MUREIN HYDROLASE ACTIVATOR ENVC"/>
    <property type="match status" value="1"/>
</dbReference>
<dbReference type="InterPro" id="IPR011055">
    <property type="entry name" value="Dup_hybrid_motif"/>
</dbReference>
<comment type="caution">
    <text evidence="5">The sequence shown here is derived from an EMBL/GenBank/DDBJ whole genome shotgun (WGS) entry which is preliminary data.</text>
</comment>
<keyword evidence="2" id="KW-0812">Transmembrane</keyword>
<dbReference type="InterPro" id="IPR045974">
    <property type="entry name" value="DUF5930"/>
</dbReference>
<dbReference type="Pfam" id="PF01551">
    <property type="entry name" value="Peptidase_M23"/>
    <property type="match status" value="1"/>
</dbReference>
<proteinExistence type="predicted"/>
<keyword evidence="6" id="KW-1185">Reference proteome</keyword>
<keyword evidence="2" id="KW-1133">Transmembrane helix</keyword>
<feature type="domain" description="M23ase beta-sheet core" evidence="3">
    <location>
        <begin position="323"/>
        <end position="418"/>
    </location>
</feature>
<dbReference type="Proteomes" id="UP000305709">
    <property type="component" value="Unassembled WGS sequence"/>
</dbReference>
<evidence type="ECO:0000259" key="4">
    <source>
        <dbReference type="Pfam" id="PF19353"/>
    </source>
</evidence>